<proteinExistence type="predicted"/>
<feature type="non-terminal residue" evidence="2">
    <location>
        <position position="1"/>
    </location>
</feature>
<protein>
    <recommendedName>
        <fullName evidence="3">Tesmin/TSO1-like CXC domain-containing protein</fullName>
    </recommendedName>
</protein>
<evidence type="ECO:0000256" key="1">
    <source>
        <dbReference type="SAM" id="MobiDB-lite"/>
    </source>
</evidence>
<accession>V5I9I3</accession>
<evidence type="ECO:0000313" key="2">
    <source>
        <dbReference type="EMBL" id="JAB65581.1"/>
    </source>
</evidence>
<name>V5I9I3_ANOGL</name>
<feature type="region of interest" description="Disordered" evidence="1">
    <location>
        <begin position="73"/>
        <end position="136"/>
    </location>
</feature>
<organism evidence="2">
    <name type="scientific">Anoplophora glabripennis</name>
    <name type="common">Asian longhorn beetle</name>
    <name type="synonym">Anoplophora nobilis</name>
    <dbReference type="NCBI Taxonomy" id="217634"/>
    <lineage>
        <taxon>Eukaryota</taxon>
        <taxon>Metazoa</taxon>
        <taxon>Ecdysozoa</taxon>
        <taxon>Arthropoda</taxon>
        <taxon>Hexapoda</taxon>
        <taxon>Insecta</taxon>
        <taxon>Pterygota</taxon>
        <taxon>Neoptera</taxon>
        <taxon>Endopterygota</taxon>
        <taxon>Coleoptera</taxon>
        <taxon>Polyphaga</taxon>
        <taxon>Cucujiformia</taxon>
        <taxon>Chrysomeloidea</taxon>
        <taxon>Cerambycidae</taxon>
        <taxon>Lamiinae</taxon>
        <taxon>Lamiini</taxon>
        <taxon>Anoplophora</taxon>
    </lineage>
</organism>
<sequence length="136" mass="14619">ATDWGWELTSVGLIPITSQQAPAPAELLKLLSCKCKKGCRGSCTCLKAGLRCSVMCATCSGETCQNAALIIIEEDDDDEPQDNPDDPPILEYLPTGDEDGDPPIVDDIPIEESNESDGPGPSKTMREFDYVSNLID</sequence>
<evidence type="ECO:0008006" key="3">
    <source>
        <dbReference type="Google" id="ProtNLM"/>
    </source>
</evidence>
<reference evidence="2" key="1">
    <citation type="submission" date="2013-07" db="EMBL/GenBank/DDBJ databases">
        <title>Midgut Transcriptome Profiling of Anoplphora glabripennis, a Lignocellulose Degrading, Wood-Boring Cerambycid.</title>
        <authorList>
            <person name="Scully E.D."/>
            <person name="Hoover K."/>
            <person name="Carlson J.E."/>
            <person name="Tien M."/>
            <person name="Geib S.M."/>
        </authorList>
    </citation>
    <scope>NUCLEOTIDE SEQUENCE</scope>
</reference>
<feature type="compositionally biased region" description="Acidic residues" evidence="1">
    <location>
        <begin position="73"/>
        <end position="85"/>
    </location>
</feature>
<dbReference type="AlphaFoldDB" id="V5I9I3"/>
<dbReference type="EMBL" id="GALX01002885">
    <property type="protein sequence ID" value="JAB65581.1"/>
    <property type="molecule type" value="Transcribed_RNA"/>
</dbReference>